<proteinExistence type="predicted"/>
<dbReference type="EMBL" id="QBKP01000008">
    <property type="protein sequence ID" value="PTX48933.1"/>
    <property type="molecule type" value="Genomic_DNA"/>
</dbReference>
<feature type="transmembrane region" description="Helical" evidence="5">
    <location>
        <begin position="91"/>
        <end position="113"/>
    </location>
</feature>
<keyword evidence="3 5" id="KW-1133">Transmembrane helix</keyword>
<keyword evidence="7" id="KW-0645">Protease</keyword>
<feature type="domain" description="Peptidase S54 rhomboid" evidence="6">
    <location>
        <begin position="87"/>
        <end position="225"/>
    </location>
</feature>
<dbReference type="Proteomes" id="UP000244224">
    <property type="component" value="Unassembled WGS sequence"/>
</dbReference>
<keyword evidence="8" id="KW-1185">Reference proteome</keyword>
<dbReference type="RefSeq" id="WP_235451181.1">
    <property type="nucleotide sequence ID" value="NZ_QBKP01000008.1"/>
</dbReference>
<dbReference type="InterPro" id="IPR022764">
    <property type="entry name" value="Peptidase_S54_rhomboid_dom"/>
</dbReference>
<evidence type="ECO:0000256" key="5">
    <source>
        <dbReference type="SAM" id="Phobius"/>
    </source>
</evidence>
<dbReference type="SUPFAM" id="SSF144091">
    <property type="entry name" value="Rhomboid-like"/>
    <property type="match status" value="1"/>
</dbReference>
<gene>
    <name evidence="7" type="ORF">C8N34_10839</name>
</gene>
<evidence type="ECO:0000259" key="6">
    <source>
        <dbReference type="Pfam" id="PF01694"/>
    </source>
</evidence>
<feature type="transmembrane region" description="Helical" evidence="5">
    <location>
        <begin position="153"/>
        <end position="171"/>
    </location>
</feature>
<evidence type="ECO:0000313" key="8">
    <source>
        <dbReference type="Proteomes" id="UP000244224"/>
    </source>
</evidence>
<comment type="caution">
    <text evidence="7">The sequence shown here is derived from an EMBL/GenBank/DDBJ whole genome shotgun (WGS) entry which is preliminary data.</text>
</comment>
<accession>A0A2T6AYP2</accession>
<evidence type="ECO:0000313" key="7">
    <source>
        <dbReference type="EMBL" id="PTX48933.1"/>
    </source>
</evidence>
<feature type="transmembrane region" description="Helical" evidence="5">
    <location>
        <begin position="207"/>
        <end position="229"/>
    </location>
</feature>
<protein>
    <submittedName>
        <fullName evidence="7">Membrane associated rhomboid family serine protease</fullName>
    </submittedName>
</protein>
<dbReference type="GO" id="GO:0006508">
    <property type="term" value="P:proteolysis"/>
    <property type="evidence" value="ECO:0007669"/>
    <property type="project" value="UniProtKB-KW"/>
</dbReference>
<evidence type="ECO:0000256" key="4">
    <source>
        <dbReference type="ARBA" id="ARBA00023136"/>
    </source>
</evidence>
<keyword evidence="7" id="KW-0378">Hydrolase</keyword>
<feature type="transmembrane region" description="Helical" evidence="5">
    <location>
        <begin position="183"/>
        <end position="201"/>
    </location>
</feature>
<dbReference type="AlphaFoldDB" id="A0A2T6AYP2"/>
<evidence type="ECO:0000256" key="3">
    <source>
        <dbReference type="ARBA" id="ARBA00022989"/>
    </source>
</evidence>
<dbReference type="Gene3D" id="1.20.1540.10">
    <property type="entry name" value="Rhomboid-like"/>
    <property type="match status" value="1"/>
</dbReference>
<name>A0A2T6AYP2_9RHOB</name>
<dbReference type="Pfam" id="PF01694">
    <property type="entry name" value="Rhomboid"/>
    <property type="match status" value="1"/>
</dbReference>
<dbReference type="GO" id="GO:0016020">
    <property type="term" value="C:membrane"/>
    <property type="evidence" value="ECO:0007669"/>
    <property type="project" value="UniProtKB-SubCell"/>
</dbReference>
<evidence type="ECO:0000256" key="1">
    <source>
        <dbReference type="ARBA" id="ARBA00004141"/>
    </source>
</evidence>
<dbReference type="InterPro" id="IPR035952">
    <property type="entry name" value="Rhomboid-like_sf"/>
</dbReference>
<feature type="transmembrane region" description="Helical" evidence="5">
    <location>
        <begin position="21"/>
        <end position="42"/>
    </location>
</feature>
<comment type="subcellular location">
    <subcellularLocation>
        <location evidence="1">Membrane</location>
        <topology evidence="1">Multi-pass membrane protein</topology>
    </subcellularLocation>
</comment>
<feature type="transmembrane region" description="Helical" evidence="5">
    <location>
        <begin position="120"/>
        <end position="141"/>
    </location>
</feature>
<dbReference type="GO" id="GO:0004252">
    <property type="term" value="F:serine-type endopeptidase activity"/>
    <property type="evidence" value="ECO:0007669"/>
    <property type="project" value="InterPro"/>
</dbReference>
<sequence length="239" mass="26289">MKALQHEAKMQHQDDLTEPPLNPLPWVVWALVLPIVAMEVVVSLGQRGLIGGAHAVGWRLDAMERFAFSPDLLRWMAENHVWPLDGLIRLVSYPFVHTSFTHAVFVVVMLLALGKMVGEIFRWWAVLVVFFGAAMVAAGVYTAVPGLVQPLVGGYPAIYGLIGAFTFLLWVRLAGEGANQYRAFTLIGFLLFAQLLFGVFFGGGTEWVADIAGFATGFVLSFVVSPGGFARVRARLRER</sequence>
<reference evidence="7 8" key="1">
    <citation type="submission" date="2018-04" db="EMBL/GenBank/DDBJ databases">
        <title>Genomic Encyclopedia of Archaeal and Bacterial Type Strains, Phase II (KMG-II): from individual species to whole genera.</title>
        <authorList>
            <person name="Goeker M."/>
        </authorList>
    </citation>
    <scope>NUCLEOTIDE SEQUENCE [LARGE SCALE GENOMIC DNA]</scope>
    <source>
        <strain evidence="7 8">DSM 21823</strain>
    </source>
</reference>
<keyword evidence="4 5" id="KW-0472">Membrane</keyword>
<keyword evidence="2 5" id="KW-0812">Transmembrane</keyword>
<organism evidence="7 8">
    <name type="scientific">Gemmobacter caeni</name>
    <dbReference type="NCBI Taxonomy" id="589035"/>
    <lineage>
        <taxon>Bacteria</taxon>
        <taxon>Pseudomonadati</taxon>
        <taxon>Pseudomonadota</taxon>
        <taxon>Alphaproteobacteria</taxon>
        <taxon>Rhodobacterales</taxon>
        <taxon>Paracoccaceae</taxon>
        <taxon>Gemmobacter</taxon>
    </lineage>
</organism>
<evidence type="ECO:0000256" key="2">
    <source>
        <dbReference type="ARBA" id="ARBA00022692"/>
    </source>
</evidence>